<dbReference type="Proteomes" id="UP000008548">
    <property type="component" value="Chromosome"/>
</dbReference>
<organism evidence="2 3">
    <name type="scientific">Rickettsia felis (strain ATCC VR-1525 / URRWXCal2)</name>
    <name type="common">Rickettsia azadi</name>
    <dbReference type="NCBI Taxonomy" id="315456"/>
    <lineage>
        <taxon>Bacteria</taxon>
        <taxon>Pseudomonadati</taxon>
        <taxon>Pseudomonadota</taxon>
        <taxon>Alphaproteobacteria</taxon>
        <taxon>Rickettsiales</taxon>
        <taxon>Rickettsiaceae</taxon>
        <taxon>Rickettsieae</taxon>
        <taxon>Rickettsia</taxon>
        <taxon>spotted fever group</taxon>
    </lineage>
</organism>
<dbReference type="EMBL" id="CP000053">
    <property type="protein sequence ID" value="AAY61599.1"/>
    <property type="molecule type" value="Genomic_DNA"/>
</dbReference>
<evidence type="ECO:0000313" key="2">
    <source>
        <dbReference type="EMBL" id="AAY61599.1"/>
    </source>
</evidence>
<dbReference type="STRING" id="315456.RF_0748"/>
<evidence type="ECO:0000256" key="1">
    <source>
        <dbReference type="SAM" id="Phobius"/>
    </source>
</evidence>
<dbReference type="KEGG" id="rfe:RF_0748"/>
<protein>
    <submittedName>
        <fullName evidence="2">Uncharacterized protein</fullName>
    </submittedName>
</protein>
<sequence length="202" mass="23748">MYLFNDVIYCDNILKNNKIFYLTPVNQLLKEGLRQQKIFFAFHDKWPSYAKKAVNILFESAVENLTCAMLLDEEEAVLPLSQLYYSGTIYDILPDLVFGDYIILIGQKLGYKSCQNISLRMITNTKCLEKQLDSIAITITSNMLFYHRHFKYIGDEIKKKLLKTAMSNLIKYGIFVMLNIPIQHYYLLKCRKKKPKNLKKYL</sequence>
<keyword evidence="1" id="KW-0812">Transmembrane</keyword>
<dbReference type="AlphaFoldDB" id="Q4ULH4"/>
<dbReference type="HOGENOM" id="CLU_1554098_0_0_5"/>
<gene>
    <name evidence="2" type="ordered locus">RF_0748</name>
</gene>
<keyword evidence="1" id="KW-1133">Transmembrane helix</keyword>
<accession>Q4ULH4</accession>
<proteinExistence type="predicted"/>
<feature type="transmembrane region" description="Helical" evidence="1">
    <location>
        <begin position="169"/>
        <end position="188"/>
    </location>
</feature>
<keyword evidence="1" id="KW-0472">Membrane</keyword>
<evidence type="ECO:0000313" key="3">
    <source>
        <dbReference type="Proteomes" id="UP000008548"/>
    </source>
</evidence>
<reference evidence="2 3" key="1">
    <citation type="journal article" date="2005" name="PLoS Biol.">
        <title>The genome sequence of Rickettsia felis identifies the first putative conjugative plasmid in an obligate intracellular parasite.</title>
        <authorList>
            <person name="Ogata H."/>
            <person name="Renesto P."/>
            <person name="Audic S."/>
            <person name="Robert C."/>
            <person name="Blanc G."/>
            <person name="Fournier P.E."/>
            <person name="Parinello H."/>
            <person name="Claverie J.M."/>
            <person name="Raoult D."/>
        </authorList>
    </citation>
    <scope>NUCLEOTIDE SEQUENCE [LARGE SCALE GENOMIC DNA]</scope>
    <source>
        <strain evidence="3">ATCC VR-1525 / URRWXCal2</strain>
    </source>
</reference>
<name>Q4ULH4_RICFE</name>
<keyword evidence="3" id="KW-1185">Reference proteome</keyword>